<evidence type="ECO:0000313" key="14">
    <source>
        <dbReference type="EMBL" id="MPL59109.1"/>
    </source>
</evidence>
<dbReference type="PROSITE" id="PS01155">
    <property type="entry name" value="ENDONUCLEASE_III_2"/>
    <property type="match status" value="1"/>
</dbReference>
<dbReference type="GO" id="GO:0016829">
    <property type="term" value="F:lyase activity"/>
    <property type="evidence" value="ECO:0007669"/>
    <property type="project" value="UniProtKB-KW"/>
</dbReference>
<evidence type="ECO:0000256" key="1">
    <source>
        <dbReference type="ARBA" id="ARBA00000843"/>
    </source>
</evidence>
<evidence type="ECO:0000256" key="8">
    <source>
        <dbReference type="ARBA" id="ARBA00022801"/>
    </source>
</evidence>
<keyword evidence="14" id="KW-0255">Endonuclease</keyword>
<evidence type="ECO:0000256" key="11">
    <source>
        <dbReference type="ARBA" id="ARBA00023204"/>
    </source>
</evidence>
<evidence type="ECO:0000256" key="4">
    <source>
        <dbReference type="ARBA" id="ARBA00012045"/>
    </source>
</evidence>
<dbReference type="Pfam" id="PF00730">
    <property type="entry name" value="HhH-GPD"/>
    <property type="match status" value="1"/>
</dbReference>
<dbReference type="EC" id="3.2.2.31" evidence="4"/>
<keyword evidence="14" id="KW-0456">Lyase</keyword>
<evidence type="ECO:0000256" key="7">
    <source>
        <dbReference type="ARBA" id="ARBA00022763"/>
    </source>
</evidence>
<dbReference type="GO" id="GO:0000701">
    <property type="term" value="F:purine-specific mismatch base pair DNA N-glycosylase activity"/>
    <property type="evidence" value="ECO:0007669"/>
    <property type="project" value="UniProtKB-EC"/>
</dbReference>
<evidence type="ECO:0000256" key="9">
    <source>
        <dbReference type="ARBA" id="ARBA00023004"/>
    </source>
</evidence>
<dbReference type="CDD" id="cd00056">
    <property type="entry name" value="ENDO3c"/>
    <property type="match status" value="1"/>
</dbReference>
<reference evidence="14" key="1">
    <citation type="submission" date="2019-08" db="EMBL/GenBank/DDBJ databases">
        <authorList>
            <person name="Kucharzyk K."/>
            <person name="Murdoch R.W."/>
            <person name="Higgins S."/>
            <person name="Loffler F."/>
        </authorList>
    </citation>
    <scope>NUCLEOTIDE SEQUENCE</scope>
</reference>
<dbReference type="SUPFAM" id="SSF48150">
    <property type="entry name" value="DNA-glycosylase"/>
    <property type="match status" value="1"/>
</dbReference>
<dbReference type="GO" id="GO:0004519">
    <property type="term" value="F:endonuclease activity"/>
    <property type="evidence" value="ECO:0007669"/>
    <property type="project" value="UniProtKB-KW"/>
</dbReference>
<dbReference type="InterPro" id="IPR023170">
    <property type="entry name" value="HhH_base_excis_C"/>
</dbReference>
<organism evidence="14">
    <name type="scientific">bioreactor metagenome</name>
    <dbReference type="NCBI Taxonomy" id="1076179"/>
    <lineage>
        <taxon>unclassified sequences</taxon>
        <taxon>metagenomes</taxon>
        <taxon>ecological metagenomes</taxon>
    </lineage>
</organism>
<dbReference type="PANTHER" id="PTHR42944:SF1">
    <property type="entry name" value="ADENINE DNA GLYCOSYLASE"/>
    <property type="match status" value="1"/>
</dbReference>
<comment type="catalytic activity">
    <reaction evidence="1">
        <text>Hydrolyzes free adenine bases from 7,8-dihydro-8-oxoguanine:adenine mismatched double-stranded DNA, leaving an apurinic site.</text>
        <dbReference type="EC" id="3.2.2.31"/>
    </reaction>
</comment>
<dbReference type="AlphaFoldDB" id="A0A644SWL6"/>
<dbReference type="Pfam" id="PF00633">
    <property type="entry name" value="HHH"/>
    <property type="match status" value="1"/>
</dbReference>
<dbReference type="InterPro" id="IPR000445">
    <property type="entry name" value="HhH_motif"/>
</dbReference>
<dbReference type="SMART" id="SM00478">
    <property type="entry name" value="ENDO3c"/>
    <property type="match status" value="1"/>
</dbReference>
<comment type="similarity">
    <text evidence="3">Belongs to the Nth/MutY family.</text>
</comment>
<proteinExistence type="inferred from homology"/>
<keyword evidence="9" id="KW-0408">Iron</keyword>
<dbReference type="GO" id="GO:0034039">
    <property type="term" value="F:8-oxo-7,8-dihydroguanine DNA N-glycosylase activity"/>
    <property type="evidence" value="ECO:0007669"/>
    <property type="project" value="TreeGrafter"/>
</dbReference>
<dbReference type="GO" id="GO:0035485">
    <property type="term" value="F:adenine/guanine mispair binding"/>
    <property type="evidence" value="ECO:0007669"/>
    <property type="project" value="TreeGrafter"/>
</dbReference>
<dbReference type="Gene3D" id="1.10.340.30">
    <property type="entry name" value="Hypothetical protein, domain 2"/>
    <property type="match status" value="1"/>
</dbReference>
<evidence type="ECO:0000256" key="5">
    <source>
        <dbReference type="ARBA" id="ARBA00022023"/>
    </source>
</evidence>
<evidence type="ECO:0000256" key="10">
    <source>
        <dbReference type="ARBA" id="ARBA00023014"/>
    </source>
</evidence>
<dbReference type="GO" id="GO:0051536">
    <property type="term" value="F:iron-sulfur cluster binding"/>
    <property type="evidence" value="ECO:0007669"/>
    <property type="project" value="UniProtKB-KW"/>
</dbReference>
<keyword evidence="12" id="KW-0326">Glycosidase</keyword>
<dbReference type="PANTHER" id="PTHR42944">
    <property type="entry name" value="ADENINE DNA GLYCOSYLASE"/>
    <property type="match status" value="1"/>
</dbReference>
<dbReference type="InterPro" id="IPR003265">
    <property type="entry name" value="HhH-GPD_domain"/>
</dbReference>
<keyword evidence="11" id="KW-0234">DNA repair</keyword>
<evidence type="ECO:0000259" key="13">
    <source>
        <dbReference type="SMART" id="SM00478"/>
    </source>
</evidence>
<comment type="cofactor">
    <cofactor evidence="2">
        <name>[4Fe-4S] cluster</name>
        <dbReference type="ChEBI" id="CHEBI:49883"/>
    </cofactor>
</comment>
<evidence type="ECO:0000256" key="6">
    <source>
        <dbReference type="ARBA" id="ARBA00022723"/>
    </source>
</evidence>
<dbReference type="GO" id="GO:0032357">
    <property type="term" value="F:oxidized purine DNA binding"/>
    <property type="evidence" value="ECO:0007669"/>
    <property type="project" value="TreeGrafter"/>
</dbReference>
<keyword evidence="7" id="KW-0227">DNA damage</keyword>
<keyword evidence="6" id="KW-0479">Metal-binding</keyword>
<accession>A0A644SWL6</accession>
<dbReference type="InterPro" id="IPR004036">
    <property type="entry name" value="Endonuclease-III-like_CS2"/>
</dbReference>
<dbReference type="Gene3D" id="1.10.1670.10">
    <property type="entry name" value="Helix-hairpin-Helix base-excision DNA repair enzymes (C-terminal)"/>
    <property type="match status" value="1"/>
</dbReference>
<feature type="domain" description="HhH-GPD" evidence="13">
    <location>
        <begin position="38"/>
        <end position="186"/>
    </location>
</feature>
<keyword evidence="10" id="KW-0411">Iron-sulfur</keyword>
<keyword evidence="8" id="KW-0378">Hydrolase</keyword>
<name>A0A644SWL6_9ZZZZ</name>
<evidence type="ECO:0000256" key="2">
    <source>
        <dbReference type="ARBA" id="ARBA00001966"/>
    </source>
</evidence>
<sequence length="268" mass="30705">MNPEDFRALVYEKASACHRDLPWRRTRDPYAIMVSEYMLQQTQVVRVVPKYSAWLERFPDFQALAESATQEVLRYWSGLGYNRRALALQTSARTVARQYGSRLPEDEKSLRGLPGVGKYTARAILAFAFDRPTVFLETNIRAVLLKHFFPEERQVAEATLEEKAALVVDTEAPRKWYNALMDYGAELKRVEENHSVRSSNYRKQTAFAGSFRSLRGAVLKRLLEQGRVSKEELYAELSFSGAEIERCCELLVKEGFAAYEGGALEIRD</sequence>
<dbReference type="GO" id="GO:0006284">
    <property type="term" value="P:base-excision repair"/>
    <property type="evidence" value="ECO:0007669"/>
    <property type="project" value="InterPro"/>
</dbReference>
<gene>
    <name evidence="14" type="primary">nth_2</name>
    <name evidence="14" type="ORF">SDC9_04657</name>
</gene>
<dbReference type="InterPro" id="IPR011257">
    <property type="entry name" value="DNA_glycosylase"/>
</dbReference>
<keyword evidence="14" id="KW-0540">Nuclease</keyword>
<protein>
    <recommendedName>
        <fullName evidence="5">Adenine DNA glycosylase</fullName>
        <ecNumber evidence="4">3.2.2.31</ecNumber>
    </recommendedName>
</protein>
<dbReference type="GO" id="GO:0006298">
    <property type="term" value="P:mismatch repair"/>
    <property type="evidence" value="ECO:0007669"/>
    <property type="project" value="TreeGrafter"/>
</dbReference>
<comment type="caution">
    <text evidence="14">The sequence shown here is derived from an EMBL/GenBank/DDBJ whole genome shotgun (WGS) entry which is preliminary data.</text>
</comment>
<evidence type="ECO:0000256" key="12">
    <source>
        <dbReference type="ARBA" id="ARBA00023295"/>
    </source>
</evidence>
<dbReference type="GO" id="GO:0046872">
    <property type="term" value="F:metal ion binding"/>
    <property type="evidence" value="ECO:0007669"/>
    <property type="project" value="UniProtKB-KW"/>
</dbReference>
<dbReference type="EMBL" id="VSSQ01000008">
    <property type="protein sequence ID" value="MPL59109.1"/>
    <property type="molecule type" value="Genomic_DNA"/>
</dbReference>
<dbReference type="InterPro" id="IPR044298">
    <property type="entry name" value="MIG/MutY"/>
</dbReference>
<evidence type="ECO:0000256" key="3">
    <source>
        <dbReference type="ARBA" id="ARBA00008343"/>
    </source>
</evidence>